<dbReference type="Proteomes" id="UP000653056">
    <property type="component" value="Unassembled WGS sequence"/>
</dbReference>
<sequence>MSIFGKRKAADPKRGTEALERPEYGWIWKPLLVLAVLYLVVTMALGIWWSRPPASFDVERASTMQRGGGAEAAAQEKTLPAARGAVTTAALMASIGTLLDKPGGYLRNDLMPPGLWLDNMPNWEYGVLRQSRDMAETLPELATTEHDAFEEIHRRLMASSQDWLYPSVEHRLEQSHEVLGDYLRGLADGSAAGFAASGDGLSRWLARVEGRLDSLTRRLSASVGEREALRDLVDIDADELAVQTPWYQVDDIFFEARGTGWALIHLLEALERDFGDVIEAAGASDGWQQLIAELNMTQRRIWSPMILNGSGFGLFANHSLVMANYTVRARELAADLASRLEGVELEAPGEPSEAAAPETLEPETESAEETSAEEPSSGEEAAPTEESEPEGAAQEQEGAAQEQGETEEDAQEQQEPSAPESQDGGEEEEEAEN</sequence>
<feature type="compositionally biased region" description="Low complexity" evidence="1">
    <location>
        <begin position="390"/>
        <end position="403"/>
    </location>
</feature>
<comment type="caution">
    <text evidence="3">The sequence shown here is derived from an EMBL/GenBank/DDBJ whole genome shotgun (WGS) entry which is preliminary data.</text>
</comment>
<feature type="region of interest" description="Disordered" evidence="1">
    <location>
        <begin position="345"/>
        <end position="433"/>
    </location>
</feature>
<evidence type="ECO:0000313" key="4">
    <source>
        <dbReference type="Proteomes" id="UP000653056"/>
    </source>
</evidence>
<dbReference type="InterPro" id="IPR016936">
    <property type="entry name" value="UCP029693"/>
</dbReference>
<organism evidence="3 4">
    <name type="scientific">Litchfieldella qijiaojingensis</name>
    <dbReference type="NCBI Taxonomy" id="980347"/>
    <lineage>
        <taxon>Bacteria</taxon>
        <taxon>Pseudomonadati</taxon>
        <taxon>Pseudomonadota</taxon>
        <taxon>Gammaproteobacteria</taxon>
        <taxon>Oceanospirillales</taxon>
        <taxon>Halomonadaceae</taxon>
        <taxon>Litchfieldella</taxon>
    </lineage>
</organism>
<accession>A0ABQ2YS93</accession>
<keyword evidence="4" id="KW-1185">Reference proteome</keyword>
<reference evidence="4" key="1">
    <citation type="journal article" date="2019" name="Int. J. Syst. Evol. Microbiol.">
        <title>The Global Catalogue of Microorganisms (GCM) 10K type strain sequencing project: providing services to taxonomists for standard genome sequencing and annotation.</title>
        <authorList>
            <consortium name="The Broad Institute Genomics Platform"/>
            <consortium name="The Broad Institute Genome Sequencing Center for Infectious Disease"/>
            <person name="Wu L."/>
            <person name="Ma J."/>
        </authorList>
    </citation>
    <scope>NUCLEOTIDE SEQUENCE [LARGE SCALE GENOMIC DNA]</scope>
    <source>
        <strain evidence="4">KCTC 22228</strain>
    </source>
</reference>
<keyword evidence="2" id="KW-1133">Transmembrane helix</keyword>
<gene>
    <name evidence="3" type="ORF">GCM10007160_17830</name>
</gene>
<feature type="compositionally biased region" description="Acidic residues" evidence="1">
    <location>
        <begin position="360"/>
        <end position="372"/>
    </location>
</feature>
<dbReference type="EMBL" id="BMXS01000007">
    <property type="protein sequence ID" value="GGX90796.1"/>
    <property type="molecule type" value="Genomic_DNA"/>
</dbReference>
<dbReference type="RefSeq" id="WP_189468317.1">
    <property type="nucleotide sequence ID" value="NZ_BMXS01000007.1"/>
</dbReference>
<name>A0ABQ2YS93_9GAMM</name>
<evidence type="ECO:0000256" key="1">
    <source>
        <dbReference type="SAM" id="MobiDB-lite"/>
    </source>
</evidence>
<keyword evidence="2" id="KW-0472">Membrane</keyword>
<keyword evidence="2" id="KW-0812">Transmembrane</keyword>
<protein>
    <recommendedName>
        <fullName evidence="5">DUF2333 family protein</fullName>
    </recommendedName>
</protein>
<proteinExistence type="predicted"/>
<feature type="compositionally biased region" description="Low complexity" evidence="1">
    <location>
        <begin position="413"/>
        <end position="422"/>
    </location>
</feature>
<evidence type="ECO:0000313" key="3">
    <source>
        <dbReference type="EMBL" id="GGX90796.1"/>
    </source>
</evidence>
<feature type="compositionally biased region" description="Low complexity" evidence="1">
    <location>
        <begin position="346"/>
        <end position="359"/>
    </location>
</feature>
<evidence type="ECO:0008006" key="5">
    <source>
        <dbReference type="Google" id="ProtNLM"/>
    </source>
</evidence>
<evidence type="ECO:0000256" key="2">
    <source>
        <dbReference type="SAM" id="Phobius"/>
    </source>
</evidence>
<feature type="transmembrane region" description="Helical" evidence="2">
    <location>
        <begin position="31"/>
        <end position="50"/>
    </location>
</feature>
<dbReference type="Pfam" id="PF10095">
    <property type="entry name" value="DUF2333"/>
    <property type="match status" value="1"/>
</dbReference>
<feature type="compositionally biased region" description="Acidic residues" evidence="1">
    <location>
        <begin position="423"/>
        <end position="433"/>
    </location>
</feature>